<name>I2FLQ2_9CAUD</name>
<dbReference type="KEGG" id="vg:12979143"/>
<dbReference type="Proteomes" id="UP000002867">
    <property type="component" value="Segment"/>
</dbReference>
<reference evidence="2 3" key="1">
    <citation type="journal article" date="2012" name="PLoS ONE">
        <title>Genomic Analysis of Pseudomonas putida Phage tf with Localized Single-Strand DNA Interruptions.</title>
        <authorList>
            <person name="Glukhov A.S."/>
            <person name="Krutilina A.I."/>
            <person name="Shlyapnikov M.G."/>
            <person name="Severinov K."/>
            <person name="Lavysh D."/>
            <person name="Kochetkov V.V."/>
            <person name="McGrath J.W."/>
            <person name="de Leeuwe C."/>
            <person name="Shaburova O.V."/>
            <person name="Krylov V.N."/>
            <person name="Akulenko N.V."/>
            <person name="Kulakov L.A."/>
        </authorList>
    </citation>
    <scope>NUCLEOTIDE SEQUENCE [LARGE SCALE GENOMIC DNA]</scope>
</reference>
<keyword evidence="1" id="KW-1133">Transmembrane helix</keyword>
<protein>
    <submittedName>
        <fullName evidence="2">Uncharacterized protein</fullName>
    </submittedName>
</protein>
<dbReference type="EMBL" id="HE611333">
    <property type="protein sequence ID" value="CCE60786.1"/>
    <property type="molecule type" value="Genomic_DNA"/>
</dbReference>
<organism evidence="2 3">
    <name type="scientific">Pseudomonas phage tf</name>
    <dbReference type="NCBI Taxonomy" id="1114179"/>
    <lineage>
        <taxon>Viruses</taxon>
        <taxon>Duplodnaviria</taxon>
        <taxon>Heunggongvirae</taxon>
        <taxon>Uroviricota</taxon>
        <taxon>Caudoviricetes</taxon>
        <taxon>Krylovvirus</taxon>
        <taxon>Krylovvirus tf</taxon>
    </lineage>
</organism>
<keyword evidence="1" id="KW-0812">Transmembrane</keyword>
<evidence type="ECO:0000313" key="3">
    <source>
        <dbReference type="Proteomes" id="UP000002867"/>
    </source>
</evidence>
<feature type="transmembrane region" description="Helical" evidence="1">
    <location>
        <begin position="65"/>
        <end position="92"/>
    </location>
</feature>
<keyword evidence="3" id="KW-1185">Reference proteome</keyword>
<keyword evidence="1" id="KW-0472">Membrane</keyword>
<dbReference type="GeneID" id="12979143"/>
<gene>
    <name evidence="2" type="ORF">tf_29</name>
</gene>
<evidence type="ECO:0000256" key="1">
    <source>
        <dbReference type="SAM" id="Phobius"/>
    </source>
</evidence>
<accession>I2FLQ2</accession>
<sequence>MEIKGWLKRVTTSVKGSWLSDGVKPVWVASQEMLNVTGRDVKFRKSSDESWVPTRWSTMLSALKMAVLTPLAILGCVVLSLTLLMGVGLVIVRPRVAARSNQWG</sequence>
<dbReference type="RefSeq" id="YP_006382491.1">
    <property type="nucleotide sequence ID" value="NC_017971.2"/>
</dbReference>
<proteinExistence type="predicted"/>
<evidence type="ECO:0000313" key="2">
    <source>
        <dbReference type="EMBL" id="CCE60786.1"/>
    </source>
</evidence>